<dbReference type="InParanoid" id="A0A3Q7GK87"/>
<evidence type="ECO:0000313" key="2">
    <source>
        <dbReference type="Proteomes" id="UP000004994"/>
    </source>
</evidence>
<sequence length="68" mass="7403">MGLSPKGANTSVESLGTMLLSRSQLDQRVFFSLKLHHNLTNQALETSNKVLNPTPPSCLALHRSDQAT</sequence>
<dbReference type="AlphaFoldDB" id="A0A3Q7GK87"/>
<keyword evidence="2" id="KW-1185">Reference proteome</keyword>
<accession>A0A3Q7GK87</accession>
<dbReference type="Proteomes" id="UP000004994">
    <property type="component" value="Chromosome 5"/>
</dbReference>
<organism evidence="1">
    <name type="scientific">Solanum lycopersicum</name>
    <name type="common">Tomato</name>
    <name type="synonym">Lycopersicon esculentum</name>
    <dbReference type="NCBI Taxonomy" id="4081"/>
    <lineage>
        <taxon>Eukaryota</taxon>
        <taxon>Viridiplantae</taxon>
        <taxon>Streptophyta</taxon>
        <taxon>Embryophyta</taxon>
        <taxon>Tracheophyta</taxon>
        <taxon>Spermatophyta</taxon>
        <taxon>Magnoliopsida</taxon>
        <taxon>eudicotyledons</taxon>
        <taxon>Gunneridae</taxon>
        <taxon>Pentapetalae</taxon>
        <taxon>asterids</taxon>
        <taxon>lamiids</taxon>
        <taxon>Solanales</taxon>
        <taxon>Solanaceae</taxon>
        <taxon>Solanoideae</taxon>
        <taxon>Solaneae</taxon>
        <taxon>Solanum</taxon>
        <taxon>Solanum subgen. Lycopersicon</taxon>
    </lineage>
</organism>
<proteinExistence type="predicted"/>
<evidence type="ECO:0000313" key="1">
    <source>
        <dbReference type="EnsemblPlants" id="Solyc05g023867.1.1"/>
    </source>
</evidence>
<dbReference type="EnsemblPlants" id="Solyc05g023867.1.1">
    <property type="protein sequence ID" value="Solyc05g023867.1.1"/>
    <property type="gene ID" value="Solyc05g023867.1"/>
</dbReference>
<reference evidence="1" key="1">
    <citation type="journal article" date="2012" name="Nature">
        <title>The tomato genome sequence provides insights into fleshy fruit evolution.</title>
        <authorList>
            <consortium name="Tomato Genome Consortium"/>
        </authorList>
    </citation>
    <scope>NUCLEOTIDE SEQUENCE [LARGE SCALE GENOMIC DNA]</scope>
    <source>
        <strain evidence="1">cv. Heinz 1706</strain>
    </source>
</reference>
<protein>
    <submittedName>
        <fullName evidence="1">Uncharacterized protein</fullName>
    </submittedName>
</protein>
<dbReference type="Gramene" id="Solyc05g023867.1.1">
    <property type="protein sequence ID" value="Solyc05g023867.1.1"/>
    <property type="gene ID" value="Solyc05g023867.1"/>
</dbReference>
<reference evidence="1" key="2">
    <citation type="submission" date="2019-01" db="UniProtKB">
        <authorList>
            <consortium name="EnsemblPlants"/>
        </authorList>
    </citation>
    <scope>IDENTIFICATION</scope>
    <source>
        <strain evidence="1">cv. Heinz 1706</strain>
    </source>
</reference>
<name>A0A3Q7GK87_SOLLC</name>